<reference evidence="1" key="2">
    <citation type="journal article" date="2010" name="Nature">
        <title>Comparative genomics reveals mobile pathogenicity chromosomes in Fusarium.</title>
        <authorList>
            <person name="Ma L.J."/>
            <person name="van der Does H.C."/>
            <person name="Borkovich K.A."/>
            <person name="Coleman J.J."/>
            <person name="Daboussi M.J."/>
            <person name="Di Pietro A."/>
            <person name="Dufresne M."/>
            <person name="Freitag M."/>
            <person name="Grabherr M."/>
            <person name="Henrissat B."/>
            <person name="Houterman P.M."/>
            <person name="Kang S."/>
            <person name="Shim W.B."/>
            <person name="Woloshuk C."/>
            <person name="Xie X."/>
            <person name="Xu J.R."/>
            <person name="Antoniw J."/>
            <person name="Baker S.E."/>
            <person name="Bluhm B.H."/>
            <person name="Breakspear A."/>
            <person name="Brown D.W."/>
            <person name="Butchko R.A."/>
            <person name="Chapman S."/>
            <person name="Coulson R."/>
            <person name="Coutinho P.M."/>
            <person name="Danchin E.G."/>
            <person name="Diener A."/>
            <person name="Gale L.R."/>
            <person name="Gardiner D.M."/>
            <person name="Goff S."/>
            <person name="Hammond-Kosack K.E."/>
            <person name="Hilburn K."/>
            <person name="Hua-Van A."/>
            <person name="Jonkers W."/>
            <person name="Kazan K."/>
            <person name="Kodira C.D."/>
            <person name="Koehrsen M."/>
            <person name="Kumar L."/>
            <person name="Lee Y.H."/>
            <person name="Li L."/>
            <person name="Manners J.M."/>
            <person name="Miranda-Saavedra D."/>
            <person name="Mukherjee M."/>
            <person name="Park G."/>
            <person name="Park J."/>
            <person name="Park S.Y."/>
            <person name="Proctor R.H."/>
            <person name="Regev A."/>
            <person name="Ruiz-Roldan M.C."/>
            <person name="Sain D."/>
            <person name="Sakthikumar S."/>
            <person name="Sykes S."/>
            <person name="Schwartz D.C."/>
            <person name="Turgeon B.G."/>
            <person name="Wapinski I."/>
            <person name="Yoder O."/>
            <person name="Young S."/>
            <person name="Zeng Q."/>
            <person name="Zhou S."/>
            <person name="Galagan J."/>
            <person name="Cuomo C.A."/>
            <person name="Kistler H.C."/>
            <person name="Rep M."/>
        </authorList>
    </citation>
    <scope>NUCLEOTIDE SEQUENCE [LARGE SCALE GENOMIC DNA]</scope>
    <source>
        <strain evidence="1">4287</strain>
    </source>
</reference>
<accession>A0A0J9UZU5</accession>
<reference evidence="1" key="1">
    <citation type="submission" date="2007-04" db="EMBL/GenBank/DDBJ databases">
        <authorList>
            <consortium name="The Broad Institute Genome Sequencing Platform"/>
            <person name="Birren B."/>
            <person name="Lander E."/>
            <person name="Galagan J."/>
            <person name="Nusbaum C."/>
            <person name="Devon K."/>
            <person name="Ma L.-J."/>
            <person name="Jaffe D."/>
            <person name="Butler J."/>
            <person name="Alvarez P."/>
            <person name="Gnerre S."/>
            <person name="Grabherr M."/>
            <person name="Kleber M."/>
            <person name="Mauceli E."/>
            <person name="Brockman W."/>
            <person name="MacCallum I.A."/>
            <person name="Young S."/>
            <person name="LaButti K."/>
            <person name="DeCaprio D."/>
            <person name="Crawford M."/>
            <person name="Koehrsen M."/>
            <person name="Engels R."/>
            <person name="Montgomery P."/>
            <person name="Pearson M."/>
            <person name="Howarth C."/>
            <person name="Larson L."/>
            <person name="White J."/>
            <person name="O'Leary S."/>
            <person name="Kodira C."/>
            <person name="Zeng Q."/>
            <person name="Yandava C."/>
            <person name="Alvarado L."/>
            <person name="Kistler C."/>
            <person name="Shim W.-B."/>
            <person name="Kang S."/>
            <person name="Woloshuk C."/>
        </authorList>
    </citation>
    <scope>NUCLEOTIDE SEQUENCE</scope>
    <source>
        <strain evidence="1">4287</strain>
    </source>
</reference>
<sequence length="30" mass="3441">MLNELTLRAELHASYKSEITALYGRVCEDN</sequence>
<dbReference type="RefSeq" id="XP_018242166.1">
    <property type="nucleotide sequence ID" value="XM_018399426.1"/>
</dbReference>
<dbReference type="GeneID" id="28959935"/>
<organism evidence="1 2">
    <name type="scientific">Fusarium oxysporum f. sp. lycopersici (strain 4287 / CBS 123668 / FGSC 9935 / NRRL 34936)</name>
    <name type="common">Fusarium vascular wilt of tomato</name>
    <dbReference type="NCBI Taxonomy" id="426428"/>
    <lineage>
        <taxon>Eukaryota</taxon>
        <taxon>Fungi</taxon>
        <taxon>Dikarya</taxon>
        <taxon>Ascomycota</taxon>
        <taxon>Pezizomycotina</taxon>
        <taxon>Sordariomycetes</taxon>
        <taxon>Hypocreomycetidae</taxon>
        <taxon>Hypocreales</taxon>
        <taxon>Nectriaceae</taxon>
        <taxon>Fusarium</taxon>
        <taxon>Fusarium oxysporum species complex</taxon>
    </lineage>
</organism>
<dbReference type="EMBL" id="DS231701">
    <property type="protein sequence ID" value="KNB04121.1"/>
    <property type="molecule type" value="Genomic_DNA"/>
</dbReference>
<dbReference type="VEuPathDB" id="FungiDB:FOXG_19229"/>
<proteinExistence type="predicted"/>
<name>A0A0J9UZU5_FUSO4</name>
<dbReference type="AlphaFoldDB" id="A0A0J9UZU5"/>
<evidence type="ECO:0000313" key="1">
    <source>
        <dbReference type="EMBL" id="KNB04121.1"/>
    </source>
</evidence>
<gene>
    <name evidence="1" type="ORF">FOXG_19229</name>
</gene>
<protein>
    <submittedName>
        <fullName evidence="1">Uncharacterized protein</fullName>
    </submittedName>
</protein>
<dbReference type="Proteomes" id="UP000009097">
    <property type="component" value="Unassembled WGS sequence"/>
</dbReference>
<dbReference type="KEGG" id="fox:FOXG_19229"/>
<evidence type="ECO:0000313" key="2">
    <source>
        <dbReference type="Proteomes" id="UP000009097"/>
    </source>
</evidence>